<dbReference type="Proteomes" id="UP001140293">
    <property type="component" value="Unassembled WGS sequence"/>
</dbReference>
<keyword evidence="4" id="KW-1185">Reference proteome</keyword>
<dbReference type="EMBL" id="JACKSJ010000184">
    <property type="protein sequence ID" value="MCV7172450.1"/>
    <property type="molecule type" value="Genomic_DNA"/>
</dbReference>
<dbReference type="InterPro" id="IPR036318">
    <property type="entry name" value="FAD-bd_PCMH-like_sf"/>
</dbReference>
<dbReference type="InterPro" id="IPR002346">
    <property type="entry name" value="Mopterin_DH_FAD-bd"/>
</dbReference>
<sequence>MKTFAFRHAASVDDALAAGAAPGAKYLAGGTNLLDLMKGGVEEPDSLVDLRRLGLTTIAPTAGGGVFIDAGVTNSAIANHPLIRTRYPVLSHAILSGATTQLRNMATAGGNLLQRTRCPYFMQTTFTSCNKRDPGSGCAARHGFHREHAIFGASDHCVAIHPSDMAVALAILDATVHVQSPQGRRSIPLDGFFALPGSTPDVDNVLLPGELILGIELPPSDFADHSWYLKVRDRHSYAFALVSVAAGLHVTDGVITAAALALGAVAATPWRLHAAEQSLIGRPPGEEAFHGAAAVAMDGAQPLTQNAFKVDLGRHSVVRALTLAAGVRA</sequence>
<proteinExistence type="predicted"/>
<dbReference type="Pfam" id="PF03450">
    <property type="entry name" value="CO_deh_flav_C"/>
    <property type="match status" value="1"/>
</dbReference>
<dbReference type="Pfam" id="PF00941">
    <property type="entry name" value="FAD_binding_5"/>
    <property type="match status" value="1"/>
</dbReference>
<dbReference type="GO" id="GO:0071949">
    <property type="term" value="F:FAD binding"/>
    <property type="evidence" value="ECO:0007669"/>
    <property type="project" value="InterPro"/>
</dbReference>
<dbReference type="InterPro" id="IPR016166">
    <property type="entry name" value="FAD-bd_PCMH"/>
</dbReference>
<dbReference type="Gene3D" id="3.30.43.10">
    <property type="entry name" value="Uridine Diphospho-n-acetylenolpyruvylglucosamine Reductase, domain 2"/>
    <property type="match status" value="1"/>
</dbReference>
<evidence type="ECO:0000313" key="4">
    <source>
        <dbReference type="Proteomes" id="UP001140293"/>
    </source>
</evidence>
<evidence type="ECO:0000256" key="1">
    <source>
        <dbReference type="ARBA" id="ARBA00023002"/>
    </source>
</evidence>
<dbReference type="InterPro" id="IPR005107">
    <property type="entry name" value="CO_DH_flav_C"/>
</dbReference>
<reference evidence="3" key="1">
    <citation type="submission" date="2020-07" db="EMBL/GenBank/DDBJ databases">
        <authorList>
            <person name="Pettersson B.M.F."/>
            <person name="Behra P.R.K."/>
            <person name="Ramesh M."/>
            <person name="Das S."/>
            <person name="Dasgupta S."/>
            <person name="Kirsebom L.A."/>
        </authorList>
    </citation>
    <scope>NUCLEOTIDE SEQUENCE</scope>
    <source>
        <strain evidence="3">DSM 44615</strain>
    </source>
</reference>
<dbReference type="RefSeq" id="WP_264014625.1">
    <property type="nucleotide sequence ID" value="NZ_JACKSJ010000184.1"/>
</dbReference>
<protein>
    <submittedName>
        <fullName evidence="3">Xanthine dehydrogenase family protein subunit M</fullName>
    </submittedName>
</protein>
<dbReference type="PANTHER" id="PTHR42659:SF1">
    <property type="entry name" value="OXIDOREDUCTASE"/>
    <property type="match status" value="1"/>
</dbReference>
<dbReference type="Gene3D" id="3.30.390.50">
    <property type="entry name" value="CO dehydrogenase flavoprotein, C-terminal domain"/>
    <property type="match status" value="1"/>
</dbReference>
<comment type="caution">
    <text evidence="3">The sequence shown here is derived from an EMBL/GenBank/DDBJ whole genome shotgun (WGS) entry which is preliminary data.</text>
</comment>
<keyword evidence="1" id="KW-0560">Oxidoreductase</keyword>
<dbReference type="InterPro" id="IPR051312">
    <property type="entry name" value="Diverse_Substr_Oxidored"/>
</dbReference>
<dbReference type="SUPFAM" id="SSF56176">
    <property type="entry name" value="FAD-binding/transporter-associated domain-like"/>
    <property type="match status" value="1"/>
</dbReference>
<dbReference type="GO" id="GO:0016491">
    <property type="term" value="F:oxidoreductase activity"/>
    <property type="evidence" value="ECO:0007669"/>
    <property type="project" value="UniProtKB-KW"/>
</dbReference>
<evidence type="ECO:0000259" key="2">
    <source>
        <dbReference type="PROSITE" id="PS51387"/>
    </source>
</evidence>
<dbReference type="InterPro" id="IPR016169">
    <property type="entry name" value="FAD-bd_PCMH_sub2"/>
</dbReference>
<name>A0A9X2YRZ1_9MYCO</name>
<dbReference type="PROSITE" id="PS51387">
    <property type="entry name" value="FAD_PCMH"/>
    <property type="match status" value="1"/>
</dbReference>
<feature type="domain" description="FAD-binding PCMH-type" evidence="2">
    <location>
        <begin position="1"/>
        <end position="222"/>
    </location>
</feature>
<accession>A0A9X2YRZ1</accession>
<dbReference type="InterPro" id="IPR036683">
    <property type="entry name" value="CO_DH_flav_C_dom_sf"/>
</dbReference>
<dbReference type="AlphaFoldDB" id="A0A9X2YRZ1"/>
<dbReference type="PANTHER" id="PTHR42659">
    <property type="entry name" value="XANTHINE DEHYDROGENASE SUBUNIT C-RELATED"/>
    <property type="match status" value="1"/>
</dbReference>
<dbReference type="SUPFAM" id="SSF55447">
    <property type="entry name" value="CO dehydrogenase flavoprotein C-terminal domain-like"/>
    <property type="match status" value="1"/>
</dbReference>
<dbReference type="SMART" id="SM01092">
    <property type="entry name" value="CO_deh_flav_C"/>
    <property type="match status" value="1"/>
</dbReference>
<evidence type="ECO:0000313" key="3">
    <source>
        <dbReference type="EMBL" id="MCV7172450.1"/>
    </source>
</evidence>
<dbReference type="Gene3D" id="3.30.465.10">
    <property type="match status" value="2"/>
</dbReference>
<gene>
    <name evidence="3" type="ORF">H7I41_21265</name>
</gene>
<dbReference type="InterPro" id="IPR016167">
    <property type="entry name" value="FAD-bd_PCMH_sub1"/>
</dbReference>
<reference evidence="3" key="2">
    <citation type="journal article" date="2022" name="BMC Genomics">
        <title>Comparative genome analysis of mycobacteria focusing on tRNA and non-coding RNA.</title>
        <authorList>
            <person name="Behra P.R.K."/>
            <person name="Pettersson B.M.F."/>
            <person name="Ramesh M."/>
            <person name="Das S."/>
            <person name="Dasgupta S."/>
            <person name="Kirsebom L.A."/>
        </authorList>
    </citation>
    <scope>NUCLEOTIDE SEQUENCE</scope>
    <source>
        <strain evidence="3">DSM 44615</strain>
    </source>
</reference>
<organism evidence="3 4">
    <name type="scientific">[Mycobacterium] manitobense</name>
    <dbReference type="NCBI Taxonomy" id="190147"/>
    <lineage>
        <taxon>Bacteria</taxon>
        <taxon>Bacillati</taxon>
        <taxon>Actinomycetota</taxon>
        <taxon>Actinomycetes</taxon>
        <taxon>Mycobacteriales</taxon>
        <taxon>Mycobacteriaceae</taxon>
        <taxon>Mycolicibacterium</taxon>
    </lineage>
</organism>